<gene>
    <name evidence="1" type="ORF">POPTR_001G176300</name>
</gene>
<reference evidence="1 2" key="1">
    <citation type="journal article" date="2006" name="Science">
        <title>The genome of black cottonwood, Populus trichocarpa (Torr. &amp; Gray).</title>
        <authorList>
            <person name="Tuskan G.A."/>
            <person name="Difazio S."/>
            <person name="Jansson S."/>
            <person name="Bohlmann J."/>
            <person name="Grigoriev I."/>
            <person name="Hellsten U."/>
            <person name="Putnam N."/>
            <person name="Ralph S."/>
            <person name="Rombauts S."/>
            <person name="Salamov A."/>
            <person name="Schein J."/>
            <person name="Sterck L."/>
            <person name="Aerts A."/>
            <person name="Bhalerao R.R."/>
            <person name="Bhalerao R.P."/>
            <person name="Blaudez D."/>
            <person name="Boerjan W."/>
            <person name="Brun A."/>
            <person name="Brunner A."/>
            <person name="Busov V."/>
            <person name="Campbell M."/>
            <person name="Carlson J."/>
            <person name="Chalot M."/>
            <person name="Chapman J."/>
            <person name="Chen G.L."/>
            <person name="Cooper D."/>
            <person name="Coutinho P.M."/>
            <person name="Couturier J."/>
            <person name="Covert S."/>
            <person name="Cronk Q."/>
            <person name="Cunningham R."/>
            <person name="Davis J."/>
            <person name="Degroeve S."/>
            <person name="Dejardin A."/>
            <person name="Depamphilis C."/>
            <person name="Detter J."/>
            <person name="Dirks B."/>
            <person name="Dubchak I."/>
            <person name="Duplessis S."/>
            <person name="Ehlting J."/>
            <person name="Ellis B."/>
            <person name="Gendler K."/>
            <person name="Goodstein D."/>
            <person name="Gribskov M."/>
            <person name="Grimwood J."/>
            <person name="Groover A."/>
            <person name="Gunter L."/>
            <person name="Hamberger B."/>
            <person name="Heinze B."/>
            <person name="Helariutta Y."/>
            <person name="Henrissat B."/>
            <person name="Holligan D."/>
            <person name="Holt R."/>
            <person name="Huang W."/>
            <person name="Islam-Faridi N."/>
            <person name="Jones S."/>
            <person name="Jones-Rhoades M."/>
            <person name="Jorgensen R."/>
            <person name="Joshi C."/>
            <person name="Kangasjarvi J."/>
            <person name="Karlsson J."/>
            <person name="Kelleher C."/>
            <person name="Kirkpatrick R."/>
            <person name="Kirst M."/>
            <person name="Kohler A."/>
            <person name="Kalluri U."/>
            <person name="Larimer F."/>
            <person name="Leebens-Mack J."/>
            <person name="Leple J.C."/>
            <person name="Locascio P."/>
            <person name="Lou Y."/>
            <person name="Lucas S."/>
            <person name="Martin F."/>
            <person name="Montanini B."/>
            <person name="Napoli C."/>
            <person name="Nelson D.R."/>
            <person name="Nelson C."/>
            <person name="Nieminen K."/>
            <person name="Nilsson O."/>
            <person name="Pereda V."/>
            <person name="Peter G."/>
            <person name="Philippe R."/>
            <person name="Pilate G."/>
            <person name="Poliakov A."/>
            <person name="Razumovskaya J."/>
            <person name="Richardson P."/>
            <person name="Rinaldi C."/>
            <person name="Ritland K."/>
            <person name="Rouze P."/>
            <person name="Ryaboy D."/>
            <person name="Schmutz J."/>
            <person name="Schrader J."/>
            <person name="Segerman B."/>
            <person name="Shin H."/>
            <person name="Siddiqui A."/>
            <person name="Sterky F."/>
            <person name="Terry A."/>
            <person name="Tsai C.J."/>
            <person name="Uberbacher E."/>
            <person name="Unneberg P."/>
            <person name="Vahala J."/>
            <person name="Wall K."/>
            <person name="Wessler S."/>
            <person name="Yang G."/>
            <person name="Yin T."/>
            <person name="Douglas C."/>
            <person name="Marra M."/>
            <person name="Sandberg G."/>
            <person name="Van de Peer Y."/>
            <person name="Rokhsar D."/>
        </authorList>
    </citation>
    <scope>NUCLEOTIDE SEQUENCE [LARGE SCALE GENOMIC DNA]</scope>
    <source>
        <strain evidence="2">cv. Nisqually</strain>
    </source>
</reference>
<dbReference type="Proteomes" id="UP000006729">
    <property type="component" value="Chromosome 1"/>
</dbReference>
<organism evidence="1 2">
    <name type="scientific">Populus trichocarpa</name>
    <name type="common">Western balsam poplar</name>
    <name type="synonym">Populus balsamifera subsp. trichocarpa</name>
    <dbReference type="NCBI Taxonomy" id="3694"/>
    <lineage>
        <taxon>Eukaryota</taxon>
        <taxon>Viridiplantae</taxon>
        <taxon>Streptophyta</taxon>
        <taxon>Embryophyta</taxon>
        <taxon>Tracheophyta</taxon>
        <taxon>Spermatophyta</taxon>
        <taxon>Magnoliopsida</taxon>
        <taxon>eudicotyledons</taxon>
        <taxon>Gunneridae</taxon>
        <taxon>Pentapetalae</taxon>
        <taxon>rosids</taxon>
        <taxon>fabids</taxon>
        <taxon>Malpighiales</taxon>
        <taxon>Salicaceae</taxon>
        <taxon>Saliceae</taxon>
        <taxon>Populus</taxon>
    </lineage>
</organism>
<dbReference type="EMBL" id="CM009290">
    <property type="protein sequence ID" value="PNT55141.1"/>
    <property type="molecule type" value="Genomic_DNA"/>
</dbReference>
<evidence type="ECO:0000313" key="1">
    <source>
        <dbReference type="EMBL" id="PNT55141.1"/>
    </source>
</evidence>
<sequence length="363" mass="41270">MADLYAPRHIIYANVVVGTSSQPQIDKMTEQIRLLSKEVIGLRRKIPTHSQPAHDVPTHILPPQPQRTPIAQRCLNYVEELDSFNSSDSHRKQLKRRVEENLRHHHSVHQYQVDGSSMSKRVLKATFVKEYLSAKMNLDSYDTDPREHIQNVEDLLEPIACEALIKEVKSEELWKQFHSLQDKTLLGVKEMIKSHVRVEEALLLVEAPLRSIEKGSKLNPTTGIVPLSNDKMLRRKESLGSVLYPPPLKPNLSLKFSKKYCQLNKEKGHDTEDYCALKKEVERLLTQGYIIQILKKDPPQKGEGGEARQHKPILSEVLIILRGSSTSVGVTSNKRTRLGDQVLVIMGQESSWHEPITFTPADG</sequence>
<dbReference type="AlphaFoldDB" id="A0A2K2BZD3"/>
<keyword evidence="2" id="KW-1185">Reference proteome</keyword>
<dbReference type="InParanoid" id="A0A2K2BZD3"/>
<accession>A0A2K2BZD3</accession>
<protein>
    <submittedName>
        <fullName evidence="1">Uncharacterized protein</fullName>
    </submittedName>
</protein>
<proteinExistence type="predicted"/>
<evidence type="ECO:0000313" key="2">
    <source>
        <dbReference type="Proteomes" id="UP000006729"/>
    </source>
</evidence>
<name>A0A2K2BZD3_POPTR</name>